<dbReference type="Gene3D" id="1.10.8.240">
    <property type="entry name" value="CofD-like domain"/>
    <property type="match status" value="1"/>
</dbReference>
<sequence>MLTVFSGGTGTPKLLQGLKKIIPEKEITVIANTGEDVKISGVHISPDLDTVIYTLADIIDDEKWYGIRGDSFKTHEMLKNFSYEELLKIGDKDRGVKLYRTIRMKNGANLSEVTEEICQGLEVKATVLPMSNDSVKTRVITNRGGMTFHEYWVARGAKDKVKDVNFLNSDKATPAPGVIEALNDSEAIIIGPSNPITSLGPILSIDGIRSTLKKNRDKALAISPIIGDKPVSGPTGHLMKGLDHEVTPKGVAKIYQEFISKFLLHHEDKAFRDKIEKLSIDVKLANILIPDMSSRVELAEKIIEILNYKKNS</sequence>
<accession>A0A133VG19</accession>
<proteinExistence type="inferred from homology"/>
<dbReference type="PANTHER" id="PTHR43007">
    <property type="entry name" value="2-PHOSPHO-L-LACTATE TRANSFERASE"/>
    <property type="match status" value="1"/>
</dbReference>
<protein>
    <recommendedName>
        <fullName evidence="5">2-phospho-L-lactate transferase</fullName>
    </recommendedName>
</protein>
<dbReference type="AlphaFoldDB" id="A0A133VG19"/>
<gene>
    <name evidence="3" type="ORF">AKJ49_00950</name>
</gene>
<name>A0A133VG19_9EURY</name>
<dbReference type="CDD" id="cd07186">
    <property type="entry name" value="CofD_like"/>
    <property type="match status" value="1"/>
</dbReference>
<dbReference type="InterPro" id="IPR002882">
    <property type="entry name" value="CofD"/>
</dbReference>
<dbReference type="Gene3D" id="3.40.50.10680">
    <property type="entry name" value="CofD-like domains"/>
    <property type="match status" value="1"/>
</dbReference>
<dbReference type="HAMAP" id="MF_01257">
    <property type="entry name" value="CofD"/>
    <property type="match status" value="1"/>
</dbReference>
<comment type="caution">
    <text evidence="3">The sequence shown here is derived from an EMBL/GenBank/DDBJ whole genome shotgun (WGS) entry which is preliminary data.</text>
</comment>
<evidence type="ECO:0000313" key="3">
    <source>
        <dbReference type="EMBL" id="KXB05370.1"/>
    </source>
</evidence>
<dbReference type="PANTHER" id="PTHR43007:SF1">
    <property type="entry name" value="2-PHOSPHO-L-LACTATE TRANSFERASE"/>
    <property type="match status" value="1"/>
</dbReference>
<evidence type="ECO:0000313" key="4">
    <source>
        <dbReference type="Proteomes" id="UP000070549"/>
    </source>
</evidence>
<organism evidence="3 4">
    <name type="scientific">candidate division MSBL1 archaeon SCGC-AAA382A03</name>
    <dbReference type="NCBI Taxonomy" id="1698278"/>
    <lineage>
        <taxon>Archaea</taxon>
        <taxon>Methanobacteriati</taxon>
        <taxon>Methanobacteriota</taxon>
        <taxon>candidate division MSBL1</taxon>
    </lineage>
</organism>
<evidence type="ECO:0000256" key="1">
    <source>
        <dbReference type="ARBA" id="ARBA00022679"/>
    </source>
</evidence>
<keyword evidence="1" id="KW-0808">Transferase</keyword>
<dbReference type="InterPro" id="IPR010115">
    <property type="entry name" value="FbiA/CofD"/>
</dbReference>
<keyword evidence="4" id="KW-1185">Reference proteome</keyword>
<dbReference type="NCBIfam" id="TIGR01819">
    <property type="entry name" value="F420_cofD"/>
    <property type="match status" value="1"/>
</dbReference>
<dbReference type="PATRIC" id="fig|1698278.3.peg.125"/>
<evidence type="ECO:0008006" key="5">
    <source>
        <dbReference type="Google" id="ProtNLM"/>
    </source>
</evidence>
<dbReference type="GO" id="GO:0000287">
    <property type="term" value="F:magnesium ion binding"/>
    <property type="evidence" value="ECO:0007669"/>
    <property type="project" value="InterPro"/>
</dbReference>
<keyword evidence="2" id="KW-0460">Magnesium</keyword>
<dbReference type="Proteomes" id="UP000070549">
    <property type="component" value="Unassembled WGS sequence"/>
</dbReference>
<dbReference type="EMBL" id="LHYC01000019">
    <property type="protein sequence ID" value="KXB05370.1"/>
    <property type="molecule type" value="Genomic_DNA"/>
</dbReference>
<reference evidence="3 4" key="1">
    <citation type="journal article" date="2016" name="Sci. Rep.">
        <title>Metabolic traits of an uncultured archaeal lineage -MSBL1- from brine pools of the Red Sea.</title>
        <authorList>
            <person name="Mwirichia R."/>
            <person name="Alam I."/>
            <person name="Rashid M."/>
            <person name="Vinu M."/>
            <person name="Ba-Alawi W."/>
            <person name="Anthony Kamau A."/>
            <person name="Kamanda Ngugi D."/>
            <person name="Goker M."/>
            <person name="Klenk H.P."/>
            <person name="Bajic V."/>
            <person name="Stingl U."/>
        </authorList>
    </citation>
    <scope>NUCLEOTIDE SEQUENCE [LARGE SCALE GENOMIC DNA]</scope>
    <source>
        <strain evidence="3">SCGC-AAA382A03</strain>
    </source>
</reference>
<dbReference type="Pfam" id="PF01933">
    <property type="entry name" value="CofD"/>
    <property type="match status" value="1"/>
</dbReference>
<evidence type="ECO:0000256" key="2">
    <source>
        <dbReference type="ARBA" id="ARBA00022842"/>
    </source>
</evidence>
<dbReference type="GO" id="GO:0043743">
    <property type="term" value="F:LPPG:FO 2-phospho-L-lactate transferase activity"/>
    <property type="evidence" value="ECO:0007669"/>
    <property type="project" value="InterPro"/>
</dbReference>
<dbReference type="SUPFAM" id="SSF142338">
    <property type="entry name" value="CofD-like"/>
    <property type="match status" value="1"/>
</dbReference>
<dbReference type="InterPro" id="IPR038136">
    <property type="entry name" value="CofD-like_dom_sf"/>
</dbReference>